<dbReference type="InterPro" id="IPR005122">
    <property type="entry name" value="Uracil-DNA_glycosylase-like"/>
</dbReference>
<dbReference type="InterPro" id="IPR036895">
    <property type="entry name" value="Uracil-DNA_glycosylase-like_sf"/>
</dbReference>
<dbReference type="EMBL" id="JBEWLZ010000001">
    <property type="protein sequence ID" value="MET1488368.1"/>
    <property type="molecule type" value="Genomic_DNA"/>
</dbReference>
<dbReference type="CDD" id="cd10032">
    <property type="entry name" value="UDG-F6_HDG"/>
    <property type="match status" value="1"/>
</dbReference>
<gene>
    <name evidence="2" type="ORF">ABVT11_00915</name>
</gene>
<proteinExistence type="predicted"/>
<dbReference type="SMART" id="SM00987">
    <property type="entry name" value="UreE_C"/>
    <property type="match status" value="1"/>
</dbReference>
<dbReference type="Proteomes" id="UP001548590">
    <property type="component" value="Unassembled WGS sequence"/>
</dbReference>
<sequence length="194" mass="21272">MARPSSTETTGKPETTAKAEAAIVVRSFPAIAEPDARILILGSMPGVASLTAHRYYAHPHNGFWPIMARILEFRPDLPYEERCRSLTAAGIALWDVLQQCVRPGSLDASIEHASVVPNDIEAFLRNHSGVKLICFNGAAAEQLFRRHVLPDLTKSRLPAMQRLPSTSPAHASLRFEQKLALWLQALGPTLASPF</sequence>
<keyword evidence="2" id="KW-0326">Glycosidase</keyword>
<evidence type="ECO:0000313" key="2">
    <source>
        <dbReference type="EMBL" id="MET1488368.1"/>
    </source>
</evidence>
<accession>A0ABV2CKG1</accession>
<keyword evidence="2" id="KW-0378">Hydrolase</keyword>
<dbReference type="SUPFAM" id="SSF52141">
    <property type="entry name" value="Uracil-DNA glycosylase-like"/>
    <property type="match status" value="1"/>
</dbReference>
<feature type="domain" description="Uracil-DNA glycosylase-like" evidence="1">
    <location>
        <begin position="29"/>
        <end position="186"/>
    </location>
</feature>
<dbReference type="InterPro" id="IPR026353">
    <property type="entry name" value="Hypoxan-DNA_Glyclase"/>
</dbReference>
<dbReference type="Gene3D" id="3.40.470.10">
    <property type="entry name" value="Uracil-DNA glycosylase-like domain"/>
    <property type="match status" value="1"/>
</dbReference>
<dbReference type="NCBIfam" id="TIGR04274">
    <property type="entry name" value="hypoxanDNAglyco"/>
    <property type="match status" value="1"/>
</dbReference>
<dbReference type="EC" id="3.2.2.15" evidence="2"/>
<keyword evidence="3" id="KW-1185">Reference proteome</keyword>
<organism evidence="2 3">
    <name type="scientific">Uliginosibacterium paludis</name>
    <dbReference type="NCBI Taxonomy" id="1615952"/>
    <lineage>
        <taxon>Bacteria</taxon>
        <taxon>Pseudomonadati</taxon>
        <taxon>Pseudomonadota</taxon>
        <taxon>Betaproteobacteria</taxon>
        <taxon>Rhodocyclales</taxon>
        <taxon>Zoogloeaceae</taxon>
        <taxon>Uliginosibacterium</taxon>
    </lineage>
</organism>
<name>A0ABV2CKG1_9RHOO</name>
<evidence type="ECO:0000313" key="3">
    <source>
        <dbReference type="Proteomes" id="UP001548590"/>
    </source>
</evidence>
<protein>
    <submittedName>
        <fullName evidence="2">DNA-deoxyinosine glycosylase</fullName>
        <ecNumber evidence="2">3.2.2.15</ecNumber>
    </submittedName>
</protein>
<evidence type="ECO:0000259" key="1">
    <source>
        <dbReference type="SMART" id="SM00986"/>
    </source>
</evidence>
<dbReference type="SMART" id="SM00986">
    <property type="entry name" value="UDG"/>
    <property type="match status" value="1"/>
</dbReference>
<dbReference type="GO" id="GO:0033958">
    <property type="term" value="F:DNA-deoxyinosine glycosylase activity"/>
    <property type="evidence" value="ECO:0007669"/>
    <property type="project" value="UniProtKB-EC"/>
</dbReference>
<comment type="caution">
    <text evidence="2">The sequence shown here is derived from an EMBL/GenBank/DDBJ whole genome shotgun (WGS) entry which is preliminary data.</text>
</comment>
<dbReference type="RefSeq" id="WP_345926427.1">
    <property type="nucleotide sequence ID" value="NZ_JBDIVF010000003.1"/>
</dbReference>
<dbReference type="Pfam" id="PF03167">
    <property type="entry name" value="UDG"/>
    <property type="match status" value="1"/>
</dbReference>
<reference evidence="2 3" key="1">
    <citation type="submission" date="2024-07" db="EMBL/GenBank/DDBJ databases">
        <title>Uliginosibacterium paludis KCTC:42655.</title>
        <authorList>
            <person name="Kim M.K."/>
        </authorList>
    </citation>
    <scope>NUCLEOTIDE SEQUENCE [LARGE SCALE GENOMIC DNA]</scope>
    <source>
        <strain evidence="2 3">KCTC 42655</strain>
    </source>
</reference>